<evidence type="ECO:0000256" key="2">
    <source>
        <dbReference type="ARBA" id="ARBA00022737"/>
    </source>
</evidence>
<sequence>WAVLQEAVSTGDPEMVQLVLQYRDFQRATQRLAGIPELLNKLHQAPDFYVEMKWEFTSWVPLVSKMCPSDVYRVWKRGESLRVDTSLLGFEHMTWQRGRRSFIFKGQAGGRGLAANPEAIPHRALRLQALEGSAVIPSACFCNLFIYKL</sequence>
<evidence type="ECO:0000259" key="4">
    <source>
        <dbReference type="Pfam" id="PF11904"/>
    </source>
</evidence>
<proteinExistence type="predicted"/>
<evidence type="ECO:0000313" key="5">
    <source>
        <dbReference type="Ensembl" id="ENSNGAP00000020746.1"/>
    </source>
</evidence>
<accession>A0A8C6RNR4</accession>
<dbReference type="PANTHER" id="PTHR12447">
    <property type="entry name" value="ANKYRIN REPEAT DOMAIN-CONTAINING PROTEIN 13"/>
    <property type="match status" value="1"/>
</dbReference>
<evidence type="ECO:0000256" key="3">
    <source>
        <dbReference type="ARBA" id="ARBA00023136"/>
    </source>
</evidence>
<reference evidence="5" key="1">
    <citation type="submission" date="2025-08" db="UniProtKB">
        <authorList>
            <consortium name="Ensembl"/>
        </authorList>
    </citation>
    <scope>IDENTIFICATION</scope>
</reference>
<dbReference type="Proteomes" id="UP000694381">
    <property type="component" value="Unassembled WGS sequence"/>
</dbReference>
<evidence type="ECO:0000313" key="6">
    <source>
        <dbReference type="Proteomes" id="UP000694381"/>
    </source>
</evidence>
<keyword evidence="2" id="KW-0677">Repeat</keyword>
<gene>
    <name evidence="5" type="primary">Ankrd13d</name>
</gene>
<keyword evidence="3" id="KW-0472">Membrane</keyword>
<keyword evidence="6" id="KW-1185">Reference proteome</keyword>
<reference evidence="5" key="2">
    <citation type="submission" date="2025-09" db="UniProtKB">
        <authorList>
            <consortium name="Ensembl"/>
        </authorList>
    </citation>
    <scope>IDENTIFICATION</scope>
</reference>
<dbReference type="GO" id="GO:0005737">
    <property type="term" value="C:cytoplasm"/>
    <property type="evidence" value="ECO:0007669"/>
    <property type="project" value="TreeGrafter"/>
</dbReference>
<feature type="domain" description="Ankyrin repeat" evidence="4">
    <location>
        <begin position="82"/>
        <end position="108"/>
    </location>
</feature>
<comment type="subcellular location">
    <subcellularLocation>
        <location evidence="1">Endomembrane system</location>
    </subcellularLocation>
</comment>
<dbReference type="Pfam" id="PF11904">
    <property type="entry name" value="ANKRD13_C"/>
    <property type="match status" value="1"/>
</dbReference>
<organism evidence="5 6">
    <name type="scientific">Nannospalax galili</name>
    <name type="common">Northern Israeli blind subterranean mole rat</name>
    <name type="synonym">Spalax galili</name>
    <dbReference type="NCBI Taxonomy" id="1026970"/>
    <lineage>
        <taxon>Eukaryota</taxon>
        <taxon>Metazoa</taxon>
        <taxon>Chordata</taxon>
        <taxon>Craniata</taxon>
        <taxon>Vertebrata</taxon>
        <taxon>Euteleostomi</taxon>
        <taxon>Mammalia</taxon>
        <taxon>Eutheria</taxon>
        <taxon>Euarchontoglires</taxon>
        <taxon>Glires</taxon>
        <taxon>Rodentia</taxon>
        <taxon>Myomorpha</taxon>
        <taxon>Muroidea</taxon>
        <taxon>Spalacidae</taxon>
        <taxon>Spalacinae</taxon>
        <taxon>Nannospalax</taxon>
    </lineage>
</organism>
<name>A0A8C6RNR4_NANGA</name>
<dbReference type="GeneTree" id="ENSGT00950000182928"/>
<protein>
    <submittedName>
        <fullName evidence="5">Ankyrin repeat domain 13 family, member D</fullName>
    </submittedName>
</protein>
<dbReference type="AlphaFoldDB" id="A0A8C6RNR4"/>
<dbReference type="InterPro" id="IPR021832">
    <property type="entry name" value="ANKRD13"/>
</dbReference>
<dbReference type="PANTHER" id="PTHR12447:SF2">
    <property type="entry name" value="ANKYRIN REPEAT DOMAIN-CONTAINING PROTEIN 13D"/>
    <property type="match status" value="1"/>
</dbReference>
<dbReference type="Ensembl" id="ENSNGAT00000026418.1">
    <property type="protein sequence ID" value="ENSNGAP00000020746.1"/>
    <property type="gene ID" value="ENSNGAG00000020140.1"/>
</dbReference>
<evidence type="ECO:0000256" key="1">
    <source>
        <dbReference type="ARBA" id="ARBA00004308"/>
    </source>
</evidence>
<dbReference type="GO" id="GO:0012505">
    <property type="term" value="C:endomembrane system"/>
    <property type="evidence" value="ECO:0007669"/>
    <property type="project" value="UniProtKB-SubCell"/>
</dbReference>
<dbReference type="InterPro" id="IPR055285">
    <property type="entry name" value="ANKRD13_C"/>
</dbReference>